<dbReference type="AlphaFoldDB" id="A0AAE1WGV5"/>
<name>A0AAE1WGV5_9LAMI</name>
<keyword evidence="1" id="KW-0812">Transmembrane</keyword>
<reference evidence="2" key="1">
    <citation type="submission" date="2020-06" db="EMBL/GenBank/DDBJ databases">
        <authorList>
            <person name="Li T."/>
            <person name="Hu X."/>
            <person name="Zhang T."/>
            <person name="Song X."/>
            <person name="Zhang H."/>
            <person name="Dai N."/>
            <person name="Sheng W."/>
            <person name="Hou X."/>
            <person name="Wei L."/>
        </authorList>
    </citation>
    <scope>NUCLEOTIDE SEQUENCE</scope>
    <source>
        <strain evidence="2">K16</strain>
        <tissue evidence="2">Leaf</tissue>
    </source>
</reference>
<accession>A0AAE1WGV5</accession>
<gene>
    <name evidence="2" type="ORF">Sango_1783600</name>
</gene>
<protein>
    <submittedName>
        <fullName evidence="2">Uncharacterized protein</fullName>
    </submittedName>
</protein>
<reference evidence="2" key="2">
    <citation type="journal article" date="2024" name="Plant">
        <title>Genomic evolution and insights into agronomic trait innovations of Sesamum species.</title>
        <authorList>
            <person name="Miao H."/>
            <person name="Wang L."/>
            <person name="Qu L."/>
            <person name="Liu H."/>
            <person name="Sun Y."/>
            <person name="Le M."/>
            <person name="Wang Q."/>
            <person name="Wei S."/>
            <person name="Zheng Y."/>
            <person name="Lin W."/>
            <person name="Duan Y."/>
            <person name="Cao H."/>
            <person name="Xiong S."/>
            <person name="Wang X."/>
            <person name="Wei L."/>
            <person name="Li C."/>
            <person name="Ma Q."/>
            <person name="Ju M."/>
            <person name="Zhao R."/>
            <person name="Li G."/>
            <person name="Mu C."/>
            <person name="Tian Q."/>
            <person name="Mei H."/>
            <person name="Zhang T."/>
            <person name="Gao T."/>
            <person name="Zhang H."/>
        </authorList>
    </citation>
    <scope>NUCLEOTIDE SEQUENCE</scope>
    <source>
        <strain evidence="2">K16</strain>
    </source>
</reference>
<evidence type="ECO:0000313" key="2">
    <source>
        <dbReference type="EMBL" id="KAK4393128.1"/>
    </source>
</evidence>
<dbReference type="Proteomes" id="UP001289374">
    <property type="component" value="Unassembled WGS sequence"/>
</dbReference>
<evidence type="ECO:0000256" key="1">
    <source>
        <dbReference type="SAM" id="Phobius"/>
    </source>
</evidence>
<keyword evidence="3" id="KW-1185">Reference proteome</keyword>
<feature type="transmembrane region" description="Helical" evidence="1">
    <location>
        <begin position="68"/>
        <end position="86"/>
    </location>
</feature>
<organism evidence="2 3">
    <name type="scientific">Sesamum angolense</name>
    <dbReference type="NCBI Taxonomy" id="2727404"/>
    <lineage>
        <taxon>Eukaryota</taxon>
        <taxon>Viridiplantae</taxon>
        <taxon>Streptophyta</taxon>
        <taxon>Embryophyta</taxon>
        <taxon>Tracheophyta</taxon>
        <taxon>Spermatophyta</taxon>
        <taxon>Magnoliopsida</taxon>
        <taxon>eudicotyledons</taxon>
        <taxon>Gunneridae</taxon>
        <taxon>Pentapetalae</taxon>
        <taxon>asterids</taxon>
        <taxon>lamiids</taxon>
        <taxon>Lamiales</taxon>
        <taxon>Pedaliaceae</taxon>
        <taxon>Sesamum</taxon>
    </lineage>
</organism>
<sequence>MLWKALTSNSAVLSNCSPVFLKNFPFDYCWEQRFKNWEGTMDQNKSAFLIGIAGAVITLSAYSQTLMSPTQCITVGLFVLIFGLLVREGLISI</sequence>
<proteinExistence type="predicted"/>
<comment type="caution">
    <text evidence="2">The sequence shown here is derived from an EMBL/GenBank/DDBJ whole genome shotgun (WGS) entry which is preliminary data.</text>
</comment>
<keyword evidence="1" id="KW-0472">Membrane</keyword>
<evidence type="ECO:0000313" key="3">
    <source>
        <dbReference type="Proteomes" id="UP001289374"/>
    </source>
</evidence>
<dbReference type="EMBL" id="JACGWL010000010">
    <property type="protein sequence ID" value="KAK4393128.1"/>
    <property type="molecule type" value="Genomic_DNA"/>
</dbReference>
<keyword evidence="1" id="KW-1133">Transmembrane helix</keyword>
<feature type="transmembrane region" description="Helical" evidence="1">
    <location>
        <begin position="46"/>
        <end position="62"/>
    </location>
</feature>